<sequence>MQDVKRSSPAHHPRRPDTATQTPRAADNARRRRNGGKPHNVGTGPRRQAQTATTTAEKPKTWEAAQRSDPVPSIGVAPHNPKGRTDPMPPETLTPERILEATEEVLRRYGPAKATVVDVARALGVSHGSVYRHFRTKTALREAVTARWLDRTSASLAGVVADAGPAEERLGRWLGMLFEAKRHKAGDDPELFATYMTLIGESGGVVDRHVTDLEGQLAKIIEAGAAEGTFHAPAPAVTAHAVFGATSRFHDPCYSAEWFRPEITDDFEAVRDLVLRGLRG</sequence>
<dbReference type="Pfam" id="PF00440">
    <property type="entry name" value="TetR_N"/>
    <property type="match status" value="1"/>
</dbReference>
<dbReference type="SUPFAM" id="SSF48498">
    <property type="entry name" value="Tetracyclin repressor-like, C-terminal domain"/>
    <property type="match status" value="1"/>
</dbReference>
<dbReference type="Pfam" id="PF17935">
    <property type="entry name" value="TetR_C_27"/>
    <property type="match status" value="1"/>
</dbReference>
<accession>A0ABN3SYA3</accession>
<evidence type="ECO:0000256" key="4">
    <source>
        <dbReference type="PROSITE-ProRule" id="PRU00335"/>
    </source>
</evidence>
<dbReference type="InterPro" id="IPR009057">
    <property type="entry name" value="Homeodomain-like_sf"/>
</dbReference>
<gene>
    <name evidence="7" type="ORF">GCM10009864_73860</name>
</gene>
<feature type="compositionally biased region" description="Low complexity" evidence="5">
    <location>
        <begin position="45"/>
        <end position="56"/>
    </location>
</feature>
<dbReference type="InterPro" id="IPR023772">
    <property type="entry name" value="DNA-bd_HTH_TetR-type_CS"/>
</dbReference>
<proteinExistence type="predicted"/>
<evidence type="ECO:0000256" key="3">
    <source>
        <dbReference type="ARBA" id="ARBA00023163"/>
    </source>
</evidence>
<dbReference type="InterPro" id="IPR041478">
    <property type="entry name" value="TetR_C_27"/>
</dbReference>
<evidence type="ECO:0000256" key="1">
    <source>
        <dbReference type="ARBA" id="ARBA00023015"/>
    </source>
</evidence>
<evidence type="ECO:0000259" key="6">
    <source>
        <dbReference type="PROSITE" id="PS50977"/>
    </source>
</evidence>
<dbReference type="InterPro" id="IPR050109">
    <property type="entry name" value="HTH-type_TetR-like_transc_reg"/>
</dbReference>
<feature type="region of interest" description="Disordered" evidence="5">
    <location>
        <begin position="1"/>
        <end position="93"/>
    </location>
</feature>
<keyword evidence="1" id="KW-0805">Transcription regulation</keyword>
<organism evidence="7 8">
    <name type="scientific">Streptomyces lunalinharesii</name>
    <dbReference type="NCBI Taxonomy" id="333384"/>
    <lineage>
        <taxon>Bacteria</taxon>
        <taxon>Bacillati</taxon>
        <taxon>Actinomycetota</taxon>
        <taxon>Actinomycetes</taxon>
        <taxon>Kitasatosporales</taxon>
        <taxon>Streptomycetaceae</taxon>
        <taxon>Streptomyces</taxon>
    </lineage>
</organism>
<reference evidence="7 8" key="1">
    <citation type="journal article" date="2019" name="Int. J. Syst. Evol. Microbiol.">
        <title>The Global Catalogue of Microorganisms (GCM) 10K type strain sequencing project: providing services to taxonomists for standard genome sequencing and annotation.</title>
        <authorList>
            <consortium name="The Broad Institute Genomics Platform"/>
            <consortium name="The Broad Institute Genome Sequencing Center for Infectious Disease"/>
            <person name="Wu L."/>
            <person name="Ma J."/>
        </authorList>
    </citation>
    <scope>NUCLEOTIDE SEQUENCE [LARGE SCALE GENOMIC DNA]</scope>
    <source>
        <strain evidence="7 8">JCM 16374</strain>
    </source>
</reference>
<comment type="caution">
    <text evidence="7">The sequence shown here is derived from an EMBL/GenBank/DDBJ whole genome shotgun (WGS) entry which is preliminary data.</text>
</comment>
<dbReference type="Gene3D" id="1.10.357.10">
    <property type="entry name" value="Tetracycline Repressor, domain 2"/>
    <property type="match status" value="1"/>
</dbReference>
<keyword evidence="2 4" id="KW-0238">DNA-binding</keyword>
<dbReference type="EMBL" id="BAAARK010000047">
    <property type="protein sequence ID" value="GAA2689168.1"/>
    <property type="molecule type" value="Genomic_DNA"/>
</dbReference>
<keyword evidence="8" id="KW-1185">Reference proteome</keyword>
<dbReference type="PANTHER" id="PTHR30055">
    <property type="entry name" value="HTH-TYPE TRANSCRIPTIONAL REGULATOR RUTR"/>
    <property type="match status" value="1"/>
</dbReference>
<dbReference type="PROSITE" id="PS50977">
    <property type="entry name" value="HTH_TETR_2"/>
    <property type="match status" value="1"/>
</dbReference>
<dbReference type="PRINTS" id="PR00455">
    <property type="entry name" value="HTHTETR"/>
</dbReference>
<evidence type="ECO:0000256" key="5">
    <source>
        <dbReference type="SAM" id="MobiDB-lite"/>
    </source>
</evidence>
<evidence type="ECO:0000256" key="2">
    <source>
        <dbReference type="ARBA" id="ARBA00023125"/>
    </source>
</evidence>
<evidence type="ECO:0000313" key="7">
    <source>
        <dbReference type="EMBL" id="GAA2689168.1"/>
    </source>
</evidence>
<dbReference type="InterPro" id="IPR036271">
    <property type="entry name" value="Tet_transcr_reg_TetR-rel_C_sf"/>
</dbReference>
<keyword evidence="3" id="KW-0804">Transcription</keyword>
<dbReference type="PANTHER" id="PTHR30055:SF151">
    <property type="entry name" value="TRANSCRIPTIONAL REGULATORY PROTEIN"/>
    <property type="match status" value="1"/>
</dbReference>
<dbReference type="InterPro" id="IPR001647">
    <property type="entry name" value="HTH_TetR"/>
</dbReference>
<dbReference type="SUPFAM" id="SSF46689">
    <property type="entry name" value="Homeodomain-like"/>
    <property type="match status" value="1"/>
</dbReference>
<feature type="DNA-binding region" description="H-T-H motif" evidence="4">
    <location>
        <begin position="115"/>
        <end position="134"/>
    </location>
</feature>
<name>A0ABN3SYA3_9ACTN</name>
<dbReference type="Proteomes" id="UP001500994">
    <property type="component" value="Unassembled WGS sequence"/>
</dbReference>
<feature type="domain" description="HTH tetR-type" evidence="6">
    <location>
        <begin position="92"/>
        <end position="152"/>
    </location>
</feature>
<protein>
    <recommendedName>
        <fullName evidence="6">HTH tetR-type domain-containing protein</fullName>
    </recommendedName>
</protein>
<evidence type="ECO:0000313" key="8">
    <source>
        <dbReference type="Proteomes" id="UP001500994"/>
    </source>
</evidence>
<dbReference type="PROSITE" id="PS01081">
    <property type="entry name" value="HTH_TETR_1"/>
    <property type="match status" value="1"/>
</dbReference>